<evidence type="ECO:0000256" key="5">
    <source>
        <dbReference type="SAM" id="MobiDB-lite"/>
    </source>
</evidence>
<dbReference type="Proteomes" id="UP001055439">
    <property type="component" value="Chromosome 9"/>
</dbReference>
<dbReference type="EMBL" id="CP097511">
    <property type="protein sequence ID" value="URE48903.1"/>
    <property type="molecule type" value="Genomic_DNA"/>
</dbReference>
<dbReference type="PANTHER" id="PTHR11514">
    <property type="entry name" value="MYC"/>
    <property type="match status" value="1"/>
</dbReference>
<proteinExistence type="predicted"/>
<accession>A0A9E7ILY9</accession>
<keyword evidence="3 4" id="KW-0539">Nucleus</keyword>
<dbReference type="Pfam" id="PF14215">
    <property type="entry name" value="bHLH-MYC_N"/>
    <property type="match status" value="2"/>
</dbReference>
<comment type="subcellular location">
    <subcellularLocation>
        <location evidence="4">Nucleus</location>
    </subcellularLocation>
</comment>
<dbReference type="GO" id="GO:0005634">
    <property type="term" value="C:nucleus"/>
    <property type="evidence" value="ECO:0007669"/>
    <property type="project" value="UniProtKB-SubCell"/>
</dbReference>
<dbReference type="OrthoDB" id="1926382at2759"/>
<feature type="domain" description="Transcription factor MYC/MYB N-terminal" evidence="6">
    <location>
        <begin position="22"/>
        <end position="61"/>
    </location>
</feature>
<reference evidence="7" key="1">
    <citation type="submission" date="2022-05" db="EMBL/GenBank/DDBJ databases">
        <title>The Musa troglodytarum L. genome provides insights into the mechanism of non-climacteric behaviour and enrichment of carotenoids.</title>
        <authorList>
            <person name="Wang J."/>
        </authorList>
    </citation>
    <scope>NUCLEOTIDE SEQUENCE</scope>
    <source>
        <tissue evidence="7">Leaf</tissue>
    </source>
</reference>
<protein>
    <recommendedName>
        <fullName evidence="4">Transcription factor</fullName>
        <shortName evidence="4">bHLH transcription factor</shortName>
    </recommendedName>
    <alternativeName>
        <fullName evidence="4">Basic helix-loop-helix protein</fullName>
    </alternativeName>
</protein>
<dbReference type="GO" id="GO:0000976">
    <property type="term" value="F:transcription cis-regulatory region binding"/>
    <property type="evidence" value="ECO:0007669"/>
    <property type="project" value="TreeGrafter"/>
</dbReference>
<dbReference type="PANTHER" id="PTHR11514:SF115">
    <property type="entry name" value="TRANSCRIPTION FACTOR"/>
    <property type="match status" value="1"/>
</dbReference>
<evidence type="ECO:0000256" key="3">
    <source>
        <dbReference type="ARBA" id="ARBA00023242"/>
    </source>
</evidence>
<dbReference type="GO" id="GO:0003700">
    <property type="term" value="F:DNA-binding transcription factor activity"/>
    <property type="evidence" value="ECO:0007669"/>
    <property type="project" value="InterPro"/>
</dbReference>
<feature type="domain" description="Transcription factor MYC/MYB N-terminal" evidence="6">
    <location>
        <begin position="68"/>
        <end position="168"/>
    </location>
</feature>
<gene>
    <name evidence="7" type="ORF">MUK42_23029</name>
</gene>
<keyword evidence="8" id="KW-1185">Reference proteome</keyword>
<evidence type="ECO:0000259" key="6">
    <source>
        <dbReference type="Pfam" id="PF14215"/>
    </source>
</evidence>
<evidence type="ECO:0000256" key="1">
    <source>
        <dbReference type="ARBA" id="ARBA00023015"/>
    </source>
</evidence>
<evidence type="ECO:0000256" key="2">
    <source>
        <dbReference type="ARBA" id="ARBA00023163"/>
    </source>
</evidence>
<sequence length="242" mass="25901">MDELIISPSCSSSLNAPAAADLQYRLQSFLLARPEWWAYAIFWRASPDHRVLSFGDGHFRGARKIPGTDDSVDDGEWFYVVSLSRSFVVARGGDANPLPARVYGSLAPVWLAGVRALQACGCDRTREAQLHGVETLACFPVPGGVLELGSADYIAENWVLVQQVSAIFTTTPHDAAIAPAPLPAARKDGAGLSSSVDSEHSDLTATCWWSAAGPRSEGGSRRAGRTRCPQTTSRRNGSAARS</sequence>
<feature type="region of interest" description="Disordered" evidence="5">
    <location>
        <begin position="210"/>
        <end position="242"/>
    </location>
</feature>
<dbReference type="AlphaFoldDB" id="A0A9E7ILY9"/>
<keyword evidence="1 4" id="KW-0805">Transcription regulation</keyword>
<organism evidence="7 8">
    <name type="scientific">Musa troglodytarum</name>
    <name type="common">fe'i banana</name>
    <dbReference type="NCBI Taxonomy" id="320322"/>
    <lineage>
        <taxon>Eukaryota</taxon>
        <taxon>Viridiplantae</taxon>
        <taxon>Streptophyta</taxon>
        <taxon>Embryophyta</taxon>
        <taxon>Tracheophyta</taxon>
        <taxon>Spermatophyta</taxon>
        <taxon>Magnoliopsida</taxon>
        <taxon>Liliopsida</taxon>
        <taxon>Zingiberales</taxon>
        <taxon>Musaceae</taxon>
        <taxon>Musa</taxon>
    </lineage>
</organism>
<dbReference type="InterPro" id="IPR025610">
    <property type="entry name" value="MYC/MYB_N"/>
</dbReference>
<feature type="compositionally biased region" description="Polar residues" evidence="5">
    <location>
        <begin position="228"/>
        <end position="242"/>
    </location>
</feature>
<name>A0A9E7ILY9_9LILI</name>
<evidence type="ECO:0000313" key="7">
    <source>
        <dbReference type="EMBL" id="URE48903.1"/>
    </source>
</evidence>
<evidence type="ECO:0000256" key="4">
    <source>
        <dbReference type="RuleBase" id="RU369104"/>
    </source>
</evidence>
<evidence type="ECO:0000313" key="8">
    <source>
        <dbReference type="Proteomes" id="UP001055439"/>
    </source>
</evidence>
<keyword evidence="2 4" id="KW-0804">Transcription</keyword>
<dbReference type="InterPro" id="IPR045084">
    <property type="entry name" value="AIB/MYC-like"/>
</dbReference>